<proteinExistence type="predicted"/>
<dbReference type="OrthoDB" id="5681775at2"/>
<dbReference type="RefSeq" id="WP_119524959.1">
    <property type="nucleotide sequence ID" value="NZ_NRHC01000040.1"/>
</dbReference>
<dbReference type="AlphaFoldDB" id="A0A3A1Y6U2"/>
<accession>A0A3A1Y6U2</accession>
<reference evidence="1 2" key="1">
    <citation type="submission" date="2017-08" db="EMBL/GenBank/DDBJ databases">
        <title>Reclassification of Bisgaard taxon 37 and 44.</title>
        <authorList>
            <person name="Christensen H."/>
        </authorList>
    </citation>
    <scope>NUCLEOTIDE SEQUENCE [LARGE SCALE GENOMIC DNA]</scope>
    <source>
        <strain evidence="1 2">B96_3</strain>
    </source>
</reference>
<organism evidence="1 2">
    <name type="scientific">Psittacicella hinzii</name>
    <dbReference type="NCBI Taxonomy" id="2028575"/>
    <lineage>
        <taxon>Bacteria</taxon>
        <taxon>Pseudomonadati</taxon>
        <taxon>Pseudomonadota</taxon>
        <taxon>Gammaproteobacteria</taxon>
        <taxon>Pasteurellales</taxon>
        <taxon>Psittacicellaceae</taxon>
        <taxon>Psittacicella</taxon>
    </lineage>
</organism>
<comment type="caution">
    <text evidence="1">The sequence shown here is derived from an EMBL/GenBank/DDBJ whole genome shotgun (WGS) entry which is preliminary data.</text>
</comment>
<sequence>MNTAVLVIVLFIVGVLVGFFLAKGSSADQKRVQELKNELTNVRKAHQESLEQVNSAIESVKSLAQNMALTYQSLEFTKASLEGREVEKNFLLQIKNGQLERIASGADAKAEEIVDAQVEVTKDKEETENKTQEK</sequence>
<dbReference type="Proteomes" id="UP000265691">
    <property type="component" value="Unassembled WGS sequence"/>
</dbReference>
<dbReference type="EMBL" id="NRHC01000040">
    <property type="protein sequence ID" value="RIY32938.1"/>
    <property type="molecule type" value="Genomic_DNA"/>
</dbReference>
<evidence type="ECO:0000313" key="1">
    <source>
        <dbReference type="EMBL" id="RIY32938.1"/>
    </source>
</evidence>
<keyword evidence="2" id="KW-1185">Reference proteome</keyword>
<name>A0A3A1Y6U2_9GAMM</name>
<evidence type="ECO:0000313" key="2">
    <source>
        <dbReference type="Proteomes" id="UP000265691"/>
    </source>
</evidence>
<gene>
    <name evidence="1" type="ORF">CKF54_03820</name>
</gene>
<protein>
    <submittedName>
        <fullName evidence="1">Uncharacterized protein</fullName>
    </submittedName>
</protein>